<dbReference type="Gene3D" id="3.60.40.10">
    <property type="entry name" value="PPM-type phosphatase domain"/>
    <property type="match status" value="1"/>
</dbReference>
<gene>
    <name evidence="2" type="ORF">CANCADRAFT_31235</name>
</gene>
<dbReference type="Proteomes" id="UP000095023">
    <property type="component" value="Unassembled WGS sequence"/>
</dbReference>
<evidence type="ECO:0000313" key="3">
    <source>
        <dbReference type="Proteomes" id="UP000095023"/>
    </source>
</evidence>
<dbReference type="SMART" id="SM00332">
    <property type="entry name" value="PP2Cc"/>
    <property type="match status" value="1"/>
</dbReference>
<dbReference type="PANTHER" id="PTHR13832:SF589">
    <property type="entry name" value="[PYRUVATE DEHYDROGENASE [ACETYL-TRANSFERRING]]-PHOSPHATASE 2, MITOCHONDRIAL"/>
    <property type="match status" value="1"/>
</dbReference>
<protein>
    <recommendedName>
        <fullName evidence="1">PPM-type phosphatase domain-containing protein</fullName>
    </recommendedName>
</protein>
<proteinExistence type="predicted"/>
<dbReference type="EMBL" id="KV453842">
    <property type="protein sequence ID" value="ODV90203.1"/>
    <property type="molecule type" value="Genomic_DNA"/>
</dbReference>
<dbReference type="InterPro" id="IPR001932">
    <property type="entry name" value="PPM-type_phosphatase-like_dom"/>
</dbReference>
<name>A0A1E4TET5_9ASCO</name>
<dbReference type="GO" id="GO:0004741">
    <property type="term" value="F:[pyruvate dehydrogenase (acetyl-transferring)]-phosphatase activity"/>
    <property type="evidence" value="ECO:0007669"/>
    <property type="project" value="EnsemblFungi"/>
</dbReference>
<dbReference type="GO" id="GO:0005758">
    <property type="term" value="C:mitochondrial intermembrane space"/>
    <property type="evidence" value="ECO:0007669"/>
    <property type="project" value="EnsemblFungi"/>
</dbReference>
<evidence type="ECO:0000313" key="2">
    <source>
        <dbReference type="EMBL" id="ODV90203.1"/>
    </source>
</evidence>
<organism evidence="2 3">
    <name type="scientific">Tortispora caseinolytica NRRL Y-17796</name>
    <dbReference type="NCBI Taxonomy" id="767744"/>
    <lineage>
        <taxon>Eukaryota</taxon>
        <taxon>Fungi</taxon>
        <taxon>Dikarya</taxon>
        <taxon>Ascomycota</taxon>
        <taxon>Saccharomycotina</taxon>
        <taxon>Trigonopsidomycetes</taxon>
        <taxon>Trigonopsidales</taxon>
        <taxon>Trigonopsidaceae</taxon>
        <taxon>Tortispora</taxon>
    </lineage>
</organism>
<dbReference type="SUPFAM" id="SSF81606">
    <property type="entry name" value="PP2C-like"/>
    <property type="match status" value="1"/>
</dbReference>
<dbReference type="GO" id="GO:1901524">
    <property type="term" value="P:regulation of mitophagy"/>
    <property type="evidence" value="ECO:0007669"/>
    <property type="project" value="EnsemblFungi"/>
</dbReference>
<dbReference type="OrthoDB" id="416093at2759"/>
<dbReference type="GO" id="GO:0005759">
    <property type="term" value="C:mitochondrial matrix"/>
    <property type="evidence" value="ECO:0007669"/>
    <property type="project" value="EnsemblFungi"/>
</dbReference>
<dbReference type="Pfam" id="PF00481">
    <property type="entry name" value="PP2C"/>
    <property type="match status" value="1"/>
</dbReference>
<dbReference type="PANTHER" id="PTHR13832">
    <property type="entry name" value="PROTEIN PHOSPHATASE 2C"/>
    <property type="match status" value="1"/>
</dbReference>
<dbReference type="InterPro" id="IPR015655">
    <property type="entry name" value="PP2C"/>
</dbReference>
<dbReference type="PROSITE" id="PS51746">
    <property type="entry name" value="PPM_2"/>
    <property type="match status" value="1"/>
</dbReference>
<evidence type="ECO:0000259" key="1">
    <source>
        <dbReference type="PROSITE" id="PS51746"/>
    </source>
</evidence>
<reference evidence="3" key="1">
    <citation type="submission" date="2016-02" db="EMBL/GenBank/DDBJ databases">
        <title>Comparative genomics of biotechnologically important yeasts.</title>
        <authorList>
            <consortium name="DOE Joint Genome Institute"/>
            <person name="Riley R."/>
            <person name="Haridas S."/>
            <person name="Wolfe K.H."/>
            <person name="Lopes M.R."/>
            <person name="Hittinger C.T."/>
            <person name="Goker M."/>
            <person name="Salamov A."/>
            <person name="Wisecaver J."/>
            <person name="Long T.M."/>
            <person name="Aerts A.L."/>
            <person name="Barry K."/>
            <person name="Choi C."/>
            <person name="Clum A."/>
            <person name="Coughlan A.Y."/>
            <person name="Deshpande S."/>
            <person name="Douglass A.P."/>
            <person name="Hanson S.J."/>
            <person name="Klenk H.-P."/>
            <person name="Labutti K."/>
            <person name="Lapidus A."/>
            <person name="Lindquist E."/>
            <person name="Lipzen A."/>
            <person name="Meier-Kolthoff J.P."/>
            <person name="Ohm R.A."/>
            <person name="Otillar R.P."/>
            <person name="Pangilinan J."/>
            <person name="Peng Y."/>
            <person name="Rokas A."/>
            <person name="Rosa C.A."/>
            <person name="Scheuner C."/>
            <person name="Sibirny A.A."/>
            <person name="Slot J.C."/>
            <person name="Stielow J.B."/>
            <person name="Sun H."/>
            <person name="Kurtzman C.P."/>
            <person name="Blackwell M."/>
            <person name="Jeffries T.W."/>
            <person name="Grigoriev I.V."/>
        </authorList>
    </citation>
    <scope>NUCLEOTIDE SEQUENCE [LARGE SCALE GENOMIC DNA]</scope>
    <source>
        <strain evidence="3">NRRL Y-17796</strain>
    </source>
</reference>
<accession>A0A1E4TET5</accession>
<dbReference type="GO" id="GO:0000422">
    <property type="term" value="P:autophagy of mitochondrion"/>
    <property type="evidence" value="ECO:0007669"/>
    <property type="project" value="EnsemblFungi"/>
</dbReference>
<dbReference type="CDD" id="cd00143">
    <property type="entry name" value="PP2Cc"/>
    <property type="match status" value="1"/>
</dbReference>
<dbReference type="GO" id="GO:0016236">
    <property type="term" value="P:macroautophagy"/>
    <property type="evidence" value="ECO:0007669"/>
    <property type="project" value="EnsemblFungi"/>
</dbReference>
<dbReference type="InterPro" id="IPR036457">
    <property type="entry name" value="PPM-type-like_dom_sf"/>
</dbReference>
<feature type="domain" description="PPM-type phosphatase" evidence="1">
    <location>
        <begin position="48"/>
        <end position="367"/>
    </location>
</feature>
<sequence>MVNIRKPLGRVSFNTARRSVSSYYVTSSVPKSGASVTLRLNLLQVPSYIGHFSSRMDRPQNEDRYSASLLTLPAMTSFLPKKQRQGHPGTNDVFCFAVYDGHGGDQCSKFLADHLAEYVENCDLASAAELEQKYADSVGGYWRRRIGALQKCYQDVSATDDLAYRLPLSYLTADYQYTVEQSNPCGSTCTAAYLYSHNPEIPYWSAEATSSLVIGHVGDTRCIIADREGNAHALTRDHHPSSPDESHRIRRYATNIFTDSFGEERFGILAVTRAFGDKRMKRMGVSAEPEITQMTISPNENKNAFLVLVSDGVTGMASDQEIVDIVYSTYEQLGARQGTPQRAAQDIVKYIEAIGGDDNATCMVVRLPGWGNWNRAVDQTGELREFKLRNSDMTNRRRQ</sequence>
<keyword evidence="3" id="KW-1185">Reference proteome</keyword>
<dbReference type="AlphaFoldDB" id="A0A1E4TET5"/>